<dbReference type="EMBL" id="CM042885">
    <property type="protein sequence ID" value="KAI4365437.1"/>
    <property type="molecule type" value="Genomic_DNA"/>
</dbReference>
<name>A0ACB9QIX8_9MYRT</name>
<gene>
    <name evidence="1" type="ORF">MLD38_021421</name>
</gene>
<evidence type="ECO:0000313" key="1">
    <source>
        <dbReference type="EMBL" id="KAI4365437.1"/>
    </source>
</evidence>
<evidence type="ECO:0000313" key="2">
    <source>
        <dbReference type="Proteomes" id="UP001057402"/>
    </source>
</evidence>
<organism evidence="1 2">
    <name type="scientific">Melastoma candidum</name>
    <dbReference type="NCBI Taxonomy" id="119954"/>
    <lineage>
        <taxon>Eukaryota</taxon>
        <taxon>Viridiplantae</taxon>
        <taxon>Streptophyta</taxon>
        <taxon>Embryophyta</taxon>
        <taxon>Tracheophyta</taxon>
        <taxon>Spermatophyta</taxon>
        <taxon>Magnoliopsida</taxon>
        <taxon>eudicotyledons</taxon>
        <taxon>Gunneridae</taxon>
        <taxon>Pentapetalae</taxon>
        <taxon>rosids</taxon>
        <taxon>malvids</taxon>
        <taxon>Myrtales</taxon>
        <taxon>Melastomataceae</taxon>
        <taxon>Melastomatoideae</taxon>
        <taxon>Melastomateae</taxon>
        <taxon>Melastoma</taxon>
    </lineage>
</organism>
<comment type="caution">
    <text evidence="1">The sequence shown here is derived from an EMBL/GenBank/DDBJ whole genome shotgun (WGS) entry which is preliminary data.</text>
</comment>
<accession>A0ACB9QIX8</accession>
<protein>
    <submittedName>
        <fullName evidence="1">Uncharacterized protein</fullName>
    </submittedName>
</protein>
<proteinExistence type="predicted"/>
<reference evidence="2" key="1">
    <citation type="journal article" date="2023" name="Front. Plant Sci.">
        <title>Chromosomal-level genome assembly of Melastoma candidum provides insights into trichome evolution.</title>
        <authorList>
            <person name="Zhong Y."/>
            <person name="Wu W."/>
            <person name="Sun C."/>
            <person name="Zou P."/>
            <person name="Liu Y."/>
            <person name="Dai S."/>
            <person name="Zhou R."/>
        </authorList>
    </citation>
    <scope>NUCLEOTIDE SEQUENCE [LARGE SCALE GENOMIC DNA]</scope>
</reference>
<dbReference type="Proteomes" id="UP001057402">
    <property type="component" value="Chromosome 6"/>
</dbReference>
<keyword evidence="2" id="KW-1185">Reference proteome</keyword>
<sequence length="260" mass="28449">MRIRKRQIPLPLSSLSPVPLTDPLFFDIDDRYDREPPAVEVKGEASNDSGAPDGKGTTSSATIPVFPSESKDANRWHEEDKALLSPNRRWPSLEDVCDEERGTTGGKRRGRDGGTSGMSMEGSRCSRVNGRGWRCGRQTLVGYSLCEHHLGKGRLRSTTSVRGSARSVVGATSRKVSEKPCIDDADPPFLWRAEDVKSFADDNKVGEEADEVDEKEDSTEVGKKKARSMSSLLRQGPDYADDSIQVLGAAGHVVEEDSRS</sequence>